<comment type="caution">
    <text evidence="1">The sequence shown here is derived from an EMBL/GenBank/DDBJ whole genome shotgun (WGS) entry which is preliminary data.</text>
</comment>
<evidence type="ECO:0000313" key="2">
    <source>
        <dbReference type="Proteomes" id="UP000645676"/>
    </source>
</evidence>
<reference evidence="1" key="1">
    <citation type="journal article" date="2020" name="bioRxiv">
        <title>A rank-normalized archaeal taxonomy based on genome phylogeny resolves widespread incomplete and uneven classifications.</title>
        <authorList>
            <person name="Rinke C."/>
            <person name="Chuvochina M."/>
            <person name="Mussig A.J."/>
            <person name="Chaumeil P.-A."/>
            <person name="Waite D.W."/>
            <person name="Whitman W.B."/>
            <person name="Parks D.H."/>
            <person name="Hugenholtz P."/>
        </authorList>
    </citation>
    <scope>NUCLEOTIDE SEQUENCE</scope>
    <source>
        <strain evidence="1">UBA8849</strain>
    </source>
</reference>
<dbReference type="AlphaFoldDB" id="A0A832W6F3"/>
<dbReference type="NCBIfam" id="TIGR02098">
    <property type="entry name" value="MJ0042_CXXC"/>
    <property type="match status" value="1"/>
</dbReference>
<dbReference type="RefSeq" id="WP_010869533.1">
    <property type="nucleotide sequence ID" value="NC_000909.1"/>
</dbReference>
<dbReference type="Gene3D" id="2.20.28.160">
    <property type="match status" value="1"/>
</dbReference>
<dbReference type="EMBL" id="DUJR01000019">
    <property type="protein sequence ID" value="HII59673.1"/>
    <property type="molecule type" value="Genomic_DNA"/>
</dbReference>
<protein>
    <submittedName>
        <fullName evidence="1">Uncharacterized protein</fullName>
    </submittedName>
</protein>
<gene>
    <name evidence="1" type="ORF">HA335_03700</name>
</gene>
<dbReference type="InterPro" id="IPR011723">
    <property type="entry name" value="Znf/thioredoxin_put"/>
</dbReference>
<evidence type="ECO:0000313" key="1">
    <source>
        <dbReference type="EMBL" id="HII59673.1"/>
    </source>
</evidence>
<name>A0A832W6F3_9EURY</name>
<dbReference type="Proteomes" id="UP000645676">
    <property type="component" value="Unassembled WGS sequence"/>
</dbReference>
<accession>A0A832W6F3</accession>
<sequence>MNVKCPECGAWIYVVEEDSGGDAMEVKCPKCGTSIYVVKPMGEKMKNKRDKDFLDVKILEIEETKKTSPYKDTKSEDVLKALRVKANINGEIYEFRIWQIAKKPEYRGMVYVVKSVSHYCGSVKTKNFQVDEDNDIYVKQKFGIIEGVNKSKIKLPKERMEEIAEKLGFELKEGDEGLRLYLGEKYSENPPLSQRPELIEKLIKCWIAFWEPTMI</sequence>
<organism evidence="1 2">
    <name type="scientific">Methanocaldococcus jannaschii</name>
    <dbReference type="NCBI Taxonomy" id="2190"/>
    <lineage>
        <taxon>Archaea</taxon>
        <taxon>Methanobacteriati</taxon>
        <taxon>Methanobacteriota</taxon>
        <taxon>Methanomada group</taxon>
        <taxon>Methanococci</taxon>
        <taxon>Methanococcales</taxon>
        <taxon>Methanocaldococcaceae</taxon>
        <taxon>Methanocaldococcus</taxon>
    </lineage>
</organism>
<proteinExistence type="predicted"/>